<sequence length="167" mass="18524">MARGMTLPPAYSTTTTANSSSTNPPPPTYTAPTAPLPRITITPPPSLHRTPTNTSTASTTSAPLPVYTARATTEPHTLSRALFHWGFVCPLLWVVGVAIIWIELRLLEEGEVVVDASTERERGEEGEEERVKRERERLVLDETIGIVRKVRCWLVTTRREKHGGRSN</sequence>
<name>A0ACC2VCC7_9TREE</name>
<protein>
    <submittedName>
        <fullName evidence="1">Uncharacterized protein</fullName>
    </submittedName>
</protein>
<dbReference type="EMBL" id="JASBWT010000018">
    <property type="protein sequence ID" value="KAJ9096723.1"/>
    <property type="molecule type" value="Genomic_DNA"/>
</dbReference>
<dbReference type="Proteomes" id="UP001227268">
    <property type="component" value="Unassembled WGS sequence"/>
</dbReference>
<reference evidence="1" key="1">
    <citation type="submission" date="2023-04" db="EMBL/GenBank/DDBJ databases">
        <title>Draft Genome sequencing of Naganishia species isolated from polar environments using Oxford Nanopore Technology.</title>
        <authorList>
            <person name="Leo P."/>
            <person name="Venkateswaran K."/>
        </authorList>
    </citation>
    <scope>NUCLEOTIDE SEQUENCE</scope>
    <source>
        <strain evidence="1">MNA-CCFEE 5423</strain>
    </source>
</reference>
<evidence type="ECO:0000313" key="2">
    <source>
        <dbReference type="Proteomes" id="UP001227268"/>
    </source>
</evidence>
<evidence type="ECO:0000313" key="1">
    <source>
        <dbReference type="EMBL" id="KAJ9096723.1"/>
    </source>
</evidence>
<proteinExistence type="predicted"/>
<organism evidence="1 2">
    <name type="scientific">Naganishia friedmannii</name>
    <dbReference type="NCBI Taxonomy" id="89922"/>
    <lineage>
        <taxon>Eukaryota</taxon>
        <taxon>Fungi</taxon>
        <taxon>Dikarya</taxon>
        <taxon>Basidiomycota</taxon>
        <taxon>Agaricomycotina</taxon>
        <taxon>Tremellomycetes</taxon>
        <taxon>Filobasidiales</taxon>
        <taxon>Filobasidiaceae</taxon>
        <taxon>Naganishia</taxon>
    </lineage>
</organism>
<accession>A0ACC2VCC7</accession>
<comment type="caution">
    <text evidence="1">The sequence shown here is derived from an EMBL/GenBank/DDBJ whole genome shotgun (WGS) entry which is preliminary data.</text>
</comment>
<keyword evidence="2" id="KW-1185">Reference proteome</keyword>
<gene>
    <name evidence="1" type="ORF">QFC21_004993</name>
</gene>